<organism evidence="2 3">
    <name type="scientific">Micromonospora craniellae</name>
    <dbReference type="NCBI Taxonomy" id="2294034"/>
    <lineage>
        <taxon>Bacteria</taxon>
        <taxon>Bacillati</taxon>
        <taxon>Actinomycetota</taxon>
        <taxon>Actinomycetes</taxon>
        <taxon>Micromonosporales</taxon>
        <taxon>Micromonosporaceae</taxon>
        <taxon>Micromonospora</taxon>
    </lineage>
</organism>
<proteinExistence type="predicted"/>
<feature type="compositionally biased region" description="Basic residues" evidence="1">
    <location>
        <begin position="27"/>
        <end position="56"/>
    </location>
</feature>
<feature type="compositionally biased region" description="Basic residues" evidence="1">
    <location>
        <begin position="77"/>
        <end position="95"/>
    </location>
</feature>
<protein>
    <submittedName>
        <fullName evidence="2">Uncharacterized protein</fullName>
    </submittedName>
</protein>
<sequence>MHCCRPVADPASRGDRRSIRYGTPRVRPGRPRRAGAHPSRAHRPGGRPRSRGHGCHVPRAYLLGPGTLARPGGGGGGHRRVVGTQTHRRLRATRVRAREGGSPWLAGDAPGGRPRGRWRRVAPGVPDPGAAGAGRAAPASYPVGRVGPRPFRRSPRSCLAALSGGGGVRPRGHVPPSFSGAG</sequence>
<name>A0A372FZJ5_9ACTN</name>
<keyword evidence="3" id="KW-1185">Reference proteome</keyword>
<comment type="caution">
    <text evidence="2">The sequence shown here is derived from an EMBL/GenBank/DDBJ whole genome shotgun (WGS) entry which is preliminary data.</text>
</comment>
<dbReference type="Proteomes" id="UP000262621">
    <property type="component" value="Unassembled WGS sequence"/>
</dbReference>
<feature type="compositionally biased region" description="Low complexity" evidence="1">
    <location>
        <begin position="121"/>
        <end position="149"/>
    </location>
</feature>
<reference evidence="2 3" key="1">
    <citation type="submission" date="2018-08" db="EMBL/GenBank/DDBJ databases">
        <title>Verrucosispora craniellae sp. nov., isolated from a marine sponge in the South China Sea.</title>
        <authorList>
            <person name="Li L."/>
            <person name="Lin H.W."/>
        </authorList>
    </citation>
    <scope>NUCLEOTIDE SEQUENCE [LARGE SCALE GENOMIC DNA]</scope>
    <source>
        <strain evidence="2 3">LHW63014</strain>
    </source>
</reference>
<evidence type="ECO:0000313" key="2">
    <source>
        <dbReference type="EMBL" id="RFS46133.1"/>
    </source>
</evidence>
<dbReference type="AlphaFoldDB" id="A0A372FZJ5"/>
<evidence type="ECO:0000313" key="3">
    <source>
        <dbReference type="Proteomes" id="UP000262621"/>
    </source>
</evidence>
<feature type="region of interest" description="Disordered" evidence="1">
    <location>
        <begin position="1"/>
        <end position="182"/>
    </location>
</feature>
<gene>
    <name evidence="2" type="ORF">D0Q02_13365</name>
</gene>
<accession>A0A372FZJ5</accession>
<evidence type="ECO:0000256" key="1">
    <source>
        <dbReference type="SAM" id="MobiDB-lite"/>
    </source>
</evidence>
<dbReference type="EMBL" id="QVFU01000011">
    <property type="protein sequence ID" value="RFS46133.1"/>
    <property type="molecule type" value="Genomic_DNA"/>
</dbReference>